<gene>
    <name evidence="2" type="primary">yibQ</name>
    <name evidence="2" type="ORF">TUM3794_33740</name>
</gene>
<dbReference type="InterPro" id="IPR006837">
    <property type="entry name" value="Divergent_DAC"/>
</dbReference>
<reference evidence="2 3" key="1">
    <citation type="submission" date="2021-05" db="EMBL/GenBank/DDBJ databases">
        <title>Molecular characterization for Shewanella algae harboring chromosomal blaOXA-55-like strains isolated from clinical and environment sample.</title>
        <authorList>
            <person name="Ohama Y."/>
            <person name="Aoki K."/>
            <person name="Harada S."/>
            <person name="Moriya K."/>
            <person name="Ishii Y."/>
            <person name="Tateda K."/>
        </authorList>
    </citation>
    <scope>NUCLEOTIDE SEQUENCE [LARGE SCALE GENOMIC DNA]</scope>
    <source>
        <strain evidence="2 3">MBTL60-118</strain>
    </source>
</reference>
<organism evidence="2 3">
    <name type="scientific">Shewanella colwelliana</name>
    <name type="common">Alteromonas colwelliana</name>
    <dbReference type="NCBI Taxonomy" id="23"/>
    <lineage>
        <taxon>Bacteria</taxon>
        <taxon>Pseudomonadati</taxon>
        <taxon>Pseudomonadota</taxon>
        <taxon>Gammaproteobacteria</taxon>
        <taxon>Alteromonadales</taxon>
        <taxon>Shewanellaceae</taxon>
        <taxon>Shewanella</taxon>
    </lineage>
</organism>
<evidence type="ECO:0008006" key="4">
    <source>
        <dbReference type="Google" id="ProtNLM"/>
    </source>
</evidence>
<feature type="signal peptide" evidence="1">
    <location>
        <begin position="1"/>
        <end position="23"/>
    </location>
</feature>
<dbReference type="Proteomes" id="UP000773469">
    <property type="component" value="Unassembled WGS sequence"/>
</dbReference>
<dbReference type="Pfam" id="PF04748">
    <property type="entry name" value="Polysacc_deac_2"/>
    <property type="match status" value="1"/>
</dbReference>
<dbReference type="SUPFAM" id="SSF88713">
    <property type="entry name" value="Glycoside hydrolase/deacetylase"/>
    <property type="match status" value="1"/>
</dbReference>
<evidence type="ECO:0000313" key="3">
    <source>
        <dbReference type="Proteomes" id="UP000773469"/>
    </source>
</evidence>
<proteinExistence type="predicted"/>
<feature type="chain" id="PRO_5046930095" description="Divergent polysaccharide deacetylase family protein" evidence="1">
    <location>
        <begin position="24"/>
        <end position="257"/>
    </location>
</feature>
<dbReference type="PANTHER" id="PTHR30105:SF2">
    <property type="entry name" value="DIVERGENT POLYSACCHARIDE DEACETYLASE SUPERFAMILY"/>
    <property type="match status" value="1"/>
</dbReference>
<sequence>MNPNSVRLLLLFAVLFSVSPVNASQVSIIIDDIGYRQTDEAVLTLPSTITLSVLPHTPLGQNIAMSANKRGHEIMLHIPMQALNGKVLGPGGLTNQMGEVEFKHTINQALDSIPYAKGVNNHMGSLLTQLDEPMQWLMESLKQQDSYFVDSMTTRYSKAADTANMLGIPLLKRQLFLDNDVTQSALEKQFQQLIQLANAQGSVVAIAHPYPETIRFLNENLPRLAEQGITLVRTSSLLPYRVAQQEPKNSPTTTHLR</sequence>
<evidence type="ECO:0000256" key="1">
    <source>
        <dbReference type="SAM" id="SignalP"/>
    </source>
</evidence>
<protein>
    <recommendedName>
        <fullName evidence="4">Divergent polysaccharide deacetylase family protein</fullName>
    </recommendedName>
</protein>
<dbReference type="EMBL" id="BPEU01000028">
    <property type="protein sequence ID" value="GIU44830.1"/>
    <property type="molecule type" value="Genomic_DNA"/>
</dbReference>
<keyword evidence="3" id="KW-1185">Reference proteome</keyword>
<comment type="caution">
    <text evidence="2">The sequence shown here is derived from an EMBL/GenBank/DDBJ whole genome shotgun (WGS) entry which is preliminary data.</text>
</comment>
<name>A0ABQ4PBC6_SHECO</name>
<dbReference type="CDD" id="cd10936">
    <property type="entry name" value="CE4_DAC2"/>
    <property type="match status" value="1"/>
</dbReference>
<keyword evidence="1" id="KW-0732">Signal</keyword>
<dbReference type="InterPro" id="IPR011330">
    <property type="entry name" value="Glyco_hydro/deAcase_b/a-brl"/>
</dbReference>
<dbReference type="Gene3D" id="3.20.20.370">
    <property type="entry name" value="Glycoside hydrolase/deacetylase"/>
    <property type="match status" value="1"/>
</dbReference>
<dbReference type="PANTHER" id="PTHR30105">
    <property type="entry name" value="UNCHARACTERIZED YIBQ-RELATED"/>
    <property type="match status" value="1"/>
</dbReference>
<accession>A0ABQ4PBC6</accession>
<evidence type="ECO:0000313" key="2">
    <source>
        <dbReference type="EMBL" id="GIU44830.1"/>
    </source>
</evidence>